<evidence type="ECO:0000313" key="2">
    <source>
        <dbReference type="Proteomes" id="UP000014174"/>
    </source>
</evidence>
<sequence length="44" mass="5413">MGLLFEYFLPFLKESFQIRNYEKTLNFVQISVHFCWNIALRNKN</sequence>
<evidence type="ECO:0000313" key="1">
    <source>
        <dbReference type="EMBL" id="EOR94335.1"/>
    </source>
</evidence>
<accession>R9GS03</accession>
<protein>
    <submittedName>
        <fullName evidence="1">Uncharacterized protein</fullName>
    </submittedName>
</protein>
<gene>
    <name evidence="1" type="ORF">ADIARSV_2576</name>
</gene>
<dbReference type="AlphaFoldDB" id="R9GS03"/>
<comment type="caution">
    <text evidence="1">The sequence shown here is derived from an EMBL/GenBank/DDBJ whole genome shotgun (WGS) entry which is preliminary data.</text>
</comment>
<name>R9GS03_9SPHI</name>
<organism evidence="1 2">
    <name type="scientific">Arcticibacter svalbardensis MN12-7</name>
    <dbReference type="NCBI Taxonomy" id="1150600"/>
    <lineage>
        <taxon>Bacteria</taxon>
        <taxon>Pseudomonadati</taxon>
        <taxon>Bacteroidota</taxon>
        <taxon>Sphingobacteriia</taxon>
        <taxon>Sphingobacteriales</taxon>
        <taxon>Sphingobacteriaceae</taxon>
        <taxon>Arcticibacter</taxon>
    </lineage>
</organism>
<dbReference type="Proteomes" id="UP000014174">
    <property type="component" value="Unassembled WGS sequence"/>
</dbReference>
<dbReference type="EMBL" id="AQPN01000090">
    <property type="protein sequence ID" value="EOR94335.1"/>
    <property type="molecule type" value="Genomic_DNA"/>
</dbReference>
<dbReference type="STRING" id="1150600.ADIARSV_2576"/>
<reference evidence="1 2" key="1">
    <citation type="journal article" date="2013" name="Genome Announc.">
        <title>Draft Genome Sequence of Arcticibacter svalbardensis Strain MN12-7T, a Member of the Family Sphingobacteriaceae Isolated from an Arctic Soil Sample.</title>
        <authorList>
            <person name="Shivaji S."/>
            <person name="Ara S."/>
            <person name="Prasad S."/>
            <person name="Manasa B.P."/>
            <person name="Begum Z."/>
            <person name="Singh A."/>
            <person name="Kumar Pinnaka A."/>
        </authorList>
    </citation>
    <scope>NUCLEOTIDE SEQUENCE [LARGE SCALE GENOMIC DNA]</scope>
    <source>
        <strain evidence="1 2">MN12-7</strain>
    </source>
</reference>
<proteinExistence type="predicted"/>
<keyword evidence="2" id="KW-1185">Reference proteome</keyword>